<dbReference type="Pfam" id="PF03416">
    <property type="entry name" value="Peptidase_C54"/>
    <property type="match status" value="1"/>
</dbReference>
<dbReference type="SUPFAM" id="SSF54001">
    <property type="entry name" value="Cysteine proteinases"/>
    <property type="match status" value="1"/>
</dbReference>
<evidence type="ECO:0000256" key="4">
    <source>
        <dbReference type="ARBA" id="ARBA00022490"/>
    </source>
</evidence>
<evidence type="ECO:0000256" key="9">
    <source>
        <dbReference type="ARBA" id="ARBA00023006"/>
    </source>
</evidence>
<dbReference type="EC" id="3.4.22.-" evidence="11"/>
<name>A0A2A2L0A6_9BILA</name>
<dbReference type="GO" id="GO:0000423">
    <property type="term" value="P:mitophagy"/>
    <property type="evidence" value="ECO:0007669"/>
    <property type="project" value="TreeGrafter"/>
</dbReference>
<comment type="catalytic activity">
    <reaction evidence="10">
        <text>[protein]-C-terminal L-amino acid-glycyl-phosphatidylethanolamide + H2O = [protein]-C-terminal L-amino acid-glycine + a 1,2-diacyl-sn-glycero-3-phosphoethanolamine</text>
        <dbReference type="Rhea" id="RHEA:67548"/>
        <dbReference type="Rhea" id="RHEA-COMP:17323"/>
        <dbReference type="Rhea" id="RHEA-COMP:17324"/>
        <dbReference type="ChEBI" id="CHEBI:15377"/>
        <dbReference type="ChEBI" id="CHEBI:64612"/>
        <dbReference type="ChEBI" id="CHEBI:172940"/>
        <dbReference type="ChEBI" id="CHEBI:172941"/>
    </reaction>
    <physiologicalReaction direction="left-to-right" evidence="10">
        <dbReference type="Rhea" id="RHEA:67549"/>
    </physiologicalReaction>
</comment>
<comment type="subcellular location">
    <subcellularLocation>
        <location evidence="1 11">Cytoplasm</location>
    </subcellularLocation>
</comment>
<evidence type="ECO:0000256" key="7">
    <source>
        <dbReference type="ARBA" id="ARBA00022807"/>
    </source>
</evidence>
<feature type="compositionally biased region" description="Basic and acidic residues" evidence="12">
    <location>
        <begin position="1"/>
        <end position="18"/>
    </location>
</feature>
<comment type="similarity">
    <text evidence="2 11">Belongs to the peptidase C54 family.</text>
</comment>
<organism evidence="14 15">
    <name type="scientific">Diploscapter pachys</name>
    <dbReference type="NCBI Taxonomy" id="2018661"/>
    <lineage>
        <taxon>Eukaryota</taxon>
        <taxon>Metazoa</taxon>
        <taxon>Ecdysozoa</taxon>
        <taxon>Nematoda</taxon>
        <taxon>Chromadorea</taxon>
        <taxon>Rhabditida</taxon>
        <taxon>Rhabditina</taxon>
        <taxon>Rhabditomorpha</taxon>
        <taxon>Rhabditoidea</taxon>
        <taxon>Rhabditidae</taxon>
        <taxon>Diploscapter</taxon>
    </lineage>
</organism>
<dbReference type="GO" id="GO:0034727">
    <property type="term" value="P:piecemeal microautophagy of the nucleus"/>
    <property type="evidence" value="ECO:0007669"/>
    <property type="project" value="TreeGrafter"/>
</dbReference>
<feature type="region of interest" description="Disordered" evidence="12">
    <location>
        <begin position="1"/>
        <end position="42"/>
    </location>
</feature>
<dbReference type="InterPro" id="IPR038765">
    <property type="entry name" value="Papain-like_cys_pep_sf"/>
</dbReference>
<dbReference type="PANTHER" id="PTHR22624">
    <property type="entry name" value="CYSTEINE PROTEASE ATG4"/>
    <property type="match status" value="1"/>
</dbReference>
<evidence type="ECO:0000256" key="6">
    <source>
        <dbReference type="ARBA" id="ARBA00022801"/>
    </source>
</evidence>
<evidence type="ECO:0000259" key="13">
    <source>
        <dbReference type="Pfam" id="PF03416"/>
    </source>
</evidence>
<evidence type="ECO:0000313" key="14">
    <source>
        <dbReference type="EMBL" id="PAV79582.1"/>
    </source>
</evidence>
<evidence type="ECO:0000256" key="3">
    <source>
        <dbReference type="ARBA" id="ARBA00022448"/>
    </source>
</evidence>
<dbReference type="GO" id="GO:0015031">
    <property type="term" value="P:protein transport"/>
    <property type="evidence" value="ECO:0007669"/>
    <property type="project" value="UniProtKB-KW"/>
</dbReference>
<evidence type="ECO:0000313" key="15">
    <source>
        <dbReference type="Proteomes" id="UP000218231"/>
    </source>
</evidence>
<keyword evidence="4 11" id="KW-0963">Cytoplasm</keyword>
<keyword evidence="3" id="KW-0813">Transport</keyword>
<protein>
    <recommendedName>
        <fullName evidence="11">Cysteine protease</fullName>
        <ecNumber evidence="11">3.4.22.-</ecNumber>
    </recommendedName>
</protein>
<evidence type="ECO:0000256" key="12">
    <source>
        <dbReference type="SAM" id="MobiDB-lite"/>
    </source>
</evidence>
<accession>A0A2A2L0A6</accession>
<dbReference type="InterPro" id="IPR046792">
    <property type="entry name" value="Peptidase_C54_cat"/>
</dbReference>
<keyword evidence="15" id="KW-1185">Reference proteome</keyword>
<dbReference type="GO" id="GO:0005737">
    <property type="term" value="C:cytoplasm"/>
    <property type="evidence" value="ECO:0007669"/>
    <property type="project" value="UniProtKB-SubCell"/>
</dbReference>
<dbReference type="STRING" id="2018661.A0A2A2L0A6"/>
<evidence type="ECO:0000256" key="10">
    <source>
        <dbReference type="ARBA" id="ARBA00029362"/>
    </source>
</evidence>
<comment type="function">
    <text evidence="11">Cysteine protease that plays a key role in autophagy by mediating both proteolytic activation and delipidation of ATG8 family proteins.</text>
</comment>
<keyword evidence="5 11" id="KW-0645">Protease</keyword>
<keyword evidence="7" id="KW-0788">Thiol protease</keyword>
<dbReference type="GO" id="GO:0019786">
    <property type="term" value="F:protein-phosphatidylethanolamide deconjugating activity"/>
    <property type="evidence" value="ECO:0007669"/>
    <property type="project" value="InterPro"/>
</dbReference>
<reference evidence="14 15" key="1">
    <citation type="journal article" date="2017" name="Curr. Biol.">
        <title>Genome architecture and evolution of a unichromosomal asexual nematode.</title>
        <authorList>
            <person name="Fradin H."/>
            <person name="Zegar C."/>
            <person name="Gutwein M."/>
            <person name="Lucas J."/>
            <person name="Kovtun M."/>
            <person name="Corcoran D."/>
            <person name="Baugh L.R."/>
            <person name="Kiontke K."/>
            <person name="Gunsalus K."/>
            <person name="Fitch D.H."/>
            <person name="Piano F."/>
        </authorList>
    </citation>
    <scope>NUCLEOTIDE SEQUENCE [LARGE SCALE GENOMIC DNA]</scope>
    <source>
        <strain evidence="14">PF1309</strain>
    </source>
</reference>
<feature type="domain" description="Peptidase C54 catalytic" evidence="13">
    <location>
        <begin position="121"/>
        <end position="393"/>
    </location>
</feature>
<evidence type="ECO:0000256" key="1">
    <source>
        <dbReference type="ARBA" id="ARBA00004496"/>
    </source>
</evidence>
<dbReference type="Proteomes" id="UP000218231">
    <property type="component" value="Unassembled WGS sequence"/>
</dbReference>
<keyword evidence="9 11" id="KW-0072">Autophagy</keyword>
<evidence type="ECO:0000256" key="11">
    <source>
        <dbReference type="RuleBase" id="RU363115"/>
    </source>
</evidence>
<dbReference type="AlphaFoldDB" id="A0A2A2L0A6"/>
<dbReference type="GO" id="GO:0000045">
    <property type="term" value="P:autophagosome assembly"/>
    <property type="evidence" value="ECO:0007669"/>
    <property type="project" value="TreeGrafter"/>
</dbReference>
<dbReference type="PANTHER" id="PTHR22624:SF52">
    <property type="entry name" value="CYSTEINE PROTEASE"/>
    <property type="match status" value="1"/>
</dbReference>
<comment type="caution">
    <text evidence="14">The sequence shown here is derived from an EMBL/GenBank/DDBJ whole genome shotgun (WGS) entry which is preliminary data.</text>
</comment>
<sequence length="450" mass="51621">MNGTKHETEDNSPKKVNPEKTQQQQDGSDEDEPCTSSNTNATTSWYQSLSDSLNRTKIHVVEVTPNLGQMKQKVWSKWNHLKYNGRWIADRKSEYDKPGTLTLLGLDYEISGDEKAANSFDEFFDDYYSRIYFTYRTHMTPFEGTEITSDCGWGCMIRTVQMMIAQAIVLSRLGRGWRYCPSDQVSPRILREQLQIIRLFEDTPAAPLSIHRLLTFCQLPDQAGQWFTPSACVQLFSRAVSQSISPLLSSFRIHLCSDGRLSVPQLDRLSGNWTRQIILFVSLRLGTSIVNEIYYPHIRHFLSQPNCLGIGGGKKDHSLYFIGHYLQKLIYIDPHVAQKYSPLLDFDDEEDKFREQLSLFHCESLSKMDMEKMNPSCCVGFLFRKKQELDNVVKYLNLHQVIDVDLGPGEGAKRTKDPLFTVFYSDVSLTQQPSIEEQGCSQEINGFEVL</sequence>
<dbReference type="GO" id="GO:0035973">
    <property type="term" value="P:aggrephagy"/>
    <property type="evidence" value="ECO:0007669"/>
    <property type="project" value="TreeGrafter"/>
</dbReference>
<proteinExistence type="inferred from homology"/>
<evidence type="ECO:0000256" key="8">
    <source>
        <dbReference type="ARBA" id="ARBA00022927"/>
    </source>
</evidence>
<dbReference type="GO" id="GO:0004197">
    <property type="term" value="F:cysteine-type endopeptidase activity"/>
    <property type="evidence" value="ECO:0007669"/>
    <property type="project" value="TreeGrafter"/>
</dbReference>
<dbReference type="OrthoDB" id="2960936at2759"/>
<keyword evidence="8 11" id="KW-0653">Protein transport</keyword>
<dbReference type="EMBL" id="LIAE01007396">
    <property type="protein sequence ID" value="PAV79582.1"/>
    <property type="molecule type" value="Genomic_DNA"/>
</dbReference>
<dbReference type="InterPro" id="IPR005078">
    <property type="entry name" value="Peptidase_C54"/>
</dbReference>
<dbReference type="GO" id="GO:0016485">
    <property type="term" value="P:protein processing"/>
    <property type="evidence" value="ECO:0007669"/>
    <property type="project" value="TreeGrafter"/>
</dbReference>
<evidence type="ECO:0000256" key="5">
    <source>
        <dbReference type="ARBA" id="ARBA00022670"/>
    </source>
</evidence>
<gene>
    <name evidence="14" type="ORF">WR25_23988</name>
</gene>
<keyword evidence="6 11" id="KW-0378">Hydrolase</keyword>
<evidence type="ECO:0000256" key="2">
    <source>
        <dbReference type="ARBA" id="ARBA00010958"/>
    </source>
</evidence>